<dbReference type="InterPro" id="IPR041122">
    <property type="entry name" value="RecJ_OB"/>
</dbReference>
<evidence type="ECO:0000256" key="2">
    <source>
        <dbReference type="ARBA" id="ARBA00019841"/>
    </source>
</evidence>
<evidence type="ECO:0000256" key="3">
    <source>
        <dbReference type="ARBA" id="ARBA00022722"/>
    </source>
</evidence>
<evidence type="ECO:0000259" key="8">
    <source>
        <dbReference type="Pfam" id="PF17768"/>
    </source>
</evidence>
<dbReference type="Gene3D" id="3.10.310.30">
    <property type="match status" value="1"/>
</dbReference>
<accession>A0ABV7ERW9</accession>
<comment type="caution">
    <text evidence="9">The sequence shown here is derived from an EMBL/GenBank/DDBJ whole genome shotgun (WGS) entry which is preliminary data.</text>
</comment>
<dbReference type="PANTHER" id="PTHR30255:SF2">
    <property type="entry name" value="SINGLE-STRANDED-DNA-SPECIFIC EXONUCLEASE RECJ"/>
    <property type="match status" value="1"/>
</dbReference>
<evidence type="ECO:0000259" key="6">
    <source>
        <dbReference type="Pfam" id="PF01368"/>
    </source>
</evidence>
<dbReference type="NCBIfam" id="TIGR00644">
    <property type="entry name" value="recJ"/>
    <property type="match status" value="1"/>
</dbReference>
<dbReference type="InterPro" id="IPR003156">
    <property type="entry name" value="DHHA1_dom"/>
</dbReference>
<evidence type="ECO:0000259" key="7">
    <source>
        <dbReference type="Pfam" id="PF02272"/>
    </source>
</evidence>
<dbReference type="EMBL" id="JBHRSS010000008">
    <property type="protein sequence ID" value="MFC3105518.1"/>
    <property type="molecule type" value="Genomic_DNA"/>
</dbReference>
<keyword evidence="3" id="KW-0540">Nuclease</keyword>
<dbReference type="Gene3D" id="3.90.1640.30">
    <property type="match status" value="1"/>
</dbReference>
<dbReference type="InterPro" id="IPR001667">
    <property type="entry name" value="DDH_dom"/>
</dbReference>
<evidence type="ECO:0000256" key="5">
    <source>
        <dbReference type="ARBA" id="ARBA00022839"/>
    </source>
</evidence>
<dbReference type="GO" id="GO:0004527">
    <property type="term" value="F:exonuclease activity"/>
    <property type="evidence" value="ECO:0007669"/>
    <property type="project" value="UniProtKB-KW"/>
</dbReference>
<evidence type="ECO:0000313" key="10">
    <source>
        <dbReference type="Proteomes" id="UP001595462"/>
    </source>
</evidence>
<gene>
    <name evidence="9" type="primary">recJ</name>
    <name evidence="9" type="ORF">ACFOSU_16730</name>
</gene>
<organism evidence="9 10">
    <name type="scientific">Salinisphaera aquimarina</name>
    <dbReference type="NCBI Taxonomy" id="2094031"/>
    <lineage>
        <taxon>Bacteria</taxon>
        <taxon>Pseudomonadati</taxon>
        <taxon>Pseudomonadota</taxon>
        <taxon>Gammaproteobacteria</taxon>
        <taxon>Salinisphaerales</taxon>
        <taxon>Salinisphaeraceae</taxon>
        <taxon>Salinisphaera</taxon>
    </lineage>
</organism>
<dbReference type="Pfam" id="PF17768">
    <property type="entry name" value="RecJ_OB"/>
    <property type="match status" value="1"/>
</dbReference>
<evidence type="ECO:0000256" key="4">
    <source>
        <dbReference type="ARBA" id="ARBA00022801"/>
    </source>
</evidence>
<dbReference type="RefSeq" id="WP_380691059.1">
    <property type="nucleotide sequence ID" value="NZ_JBHRSS010000008.1"/>
</dbReference>
<dbReference type="Pfam" id="PF01368">
    <property type="entry name" value="DHH"/>
    <property type="match status" value="1"/>
</dbReference>
<dbReference type="InterPro" id="IPR004610">
    <property type="entry name" value="RecJ"/>
</dbReference>
<feature type="domain" description="RecJ OB" evidence="8">
    <location>
        <begin position="470"/>
        <end position="571"/>
    </location>
</feature>
<feature type="domain" description="DDH" evidence="6">
    <location>
        <begin position="79"/>
        <end position="236"/>
    </location>
</feature>
<reference evidence="10" key="1">
    <citation type="journal article" date="2019" name="Int. J. Syst. Evol. Microbiol.">
        <title>The Global Catalogue of Microorganisms (GCM) 10K type strain sequencing project: providing services to taxonomists for standard genome sequencing and annotation.</title>
        <authorList>
            <consortium name="The Broad Institute Genomics Platform"/>
            <consortium name="The Broad Institute Genome Sequencing Center for Infectious Disease"/>
            <person name="Wu L."/>
            <person name="Ma J."/>
        </authorList>
    </citation>
    <scope>NUCLEOTIDE SEQUENCE [LARGE SCALE GENOMIC DNA]</scope>
    <source>
        <strain evidence="10">KCTC 52640</strain>
    </source>
</reference>
<protein>
    <recommendedName>
        <fullName evidence="2">Single-stranded-DNA-specific exonuclease RecJ</fullName>
    </recommendedName>
</protein>
<keyword evidence="4" id="KW-0378">Hydrolase</keyword>
<dbReference type="InterPro" id="IPR051673">
    <property type="entry name" value="SSDNA_exonuclease_RecJ"/>
</dbReference>
<comment type="similarity">
    <text evidence="1">Belongs to the RecJ family.</text>
</comment>
<evidence type="ECO:0000313" key="9">
    <source>
        <dbReference type="EMBL" id="MFC3105518.1"/>
    </source>
</evidence>
<dbReference type="Proteomes" id="UP001595462">
    <property type="component" value="Unassembled WGS sequence"/>
</dbReference>
<keyword evidence="10" id="KW-1185">Reference proteome</keyword>
<feature type="domain" description="DHHA1" evidence="7">
    <location>
        <begin position="362"/>
        <end position="455"/>
    </location>
</feature>
<dbReference type="PANTHER" id="PTHR30255">
    <property type="entry name" value="SINGLE-STRANDED-DNA-SPECIFIC EXONUCLEASE RECJ"/>
    <property type="match status" value="1"/>
</dbReference>
<sequence length="577" mass="61665">MTADADGVRPRRIVERALAPTDGLGAIASPLLRRIYAGRGVEHLDQLDYRLGTLPHFRDLKDIDAATGLLVTAIETGRRILVLGDFDADGATSTALVCDALTAMGAAQVDYFIPHRARHGYGLSPRVIDAVGAGQAGDLIVTVDNGIASVAGVEAAHVAGWQVLVCDHHLPGEQLPAAEAIVNPNQPGCGFAGESLAGVGVAFYLMAALRARLAAADPDRLLPKLDGYLDLVALGTVADVVRLDHLNRTLVSQGLRRIRQGRARPGIAALIEVAGREAGRLDTADIGFALAPRLNAAGRLEDMRIGVACLRHPDIEQARVLAGELAAINRRRQVVQQRMQGDAESALAALDERPGERSGLTVFRADWHEGVVGLIAARLREHHHRPVVAFAPGEHGHLKGSARSIPGLHIRDVLAAVDAGRPGLILQFGGHAQAAGLSLAPDAVEEFGACFDAAVAARITPDMITPDLITDGQLQEQELCLDVAQTLRESGPWGAGFDEPLFHGRFVIVSQRIVGEKHLKLSVRPEHGRTEIEAMCFGQGSLLDDRVVHILVYRLAVNVFRDRTTANLIVSHHREAD</sequence>
<proteinExistence type="inferred from homology"/>
<keyword evidence="5 9" id="KW-0269">Exonuclease</keyword>
<dbReference type="Pfam" id="PF02272">
    <property type="entry name" value="DHHA1"/>
    <property type="match status" value="1"/>
</dbReference>
<evidence type="ECO:0000256" key="1">
    <source>
        <dbReference type="ARBA" id="ARBA00005915"/>
    </source>
</evidence>
<dbReference type="SUPFAM" id="SSF64182">
    <property type="entry name" value="DHH phosphoesterases"/>
    <property type="match status" value="1"/>
</dbReference>
<name>A0ABV7ERW9_9GAMM</name>
<dbReference type="InterPro" id="IPR038763">
    <property type="entry name" value="DHH_sf"/>
</dbReference>